<comment type="similarity">
    <text evidence="4 13 14">Belongs to the glutamine synthetase family.</text>
</comment>
<evidence type="ECO:0000256" key="10">
    <source>
        <dbReference type="ARBA" id="ARBA00023231"/>
    </source>
</evidence>
<dbReference type="PROSITE" id="PS00181">
    <property type="entry name" value="GLNA_ATP"/>
    <property type="match status" value="1"/>
</dbReference>
<dbReference type="SUPFAM" id="SSF55931">
    <property type="entry name" value="Glutamine synthetase/guanido kinase"/>
    <property type="match status" value="1"/>
</dbReference>
<evidence type="ECO:0000256" key="2">
    <source>
        <dbReference type="ARBA" id="ARBA00003117"/>
    </source>
</evidence>
<dbReference type="EMBL" id="DRMN01000183">
    <property type="protein sequence ID" value="HFB54816.1"/>
    <property type="molecule type" value="Genomic_DNA"/>
</dbReference>
<dbReference type="Proteomes" id="UP000886042">
    <property type="component" value="Unassembled WGS sequence"/>
</dbReference>
<evidence type="ECO:0000259" key="16">
    <source>
        <dbReference type="PROSITE" id="PS51986"/>
    </source>
</evidence>
<dbReference type="InterPro" id="IPR027302">
    <property type="entry name" value="Gln_synth_N_conserv_site"/>
</dbReference>
<dbReference type="InterPro" id="IPR036651">
    <property type="entry name" value="Gln_synt_N_sf"/>
</dbReference>
<comment type="subcellular location">
    <subcellularLocation>
        <location evidence="3">Cytoplasm</location>
    </subcellularLocation>
</comment>
<reference evidence="18" key="1">
    <citation type="journal article" date="2020" name="mSystems">
        <title>Genome- and Community-Level Interaction Insights into Carbon Utilization and Element Cycling Functions of Hydrothermarchaeota in Hydrothermal Sediment.</title>
        <authorList>
            <person name="Zhou Z."/>
            <person name="Liu Y."/>
            <person name="Xu W."/>
            <person name="Pan J."/>
            <person name="Luo Z.H."/>
            <person name="Li M."/>
        </authorList>
    </citation>
    <scope>NUCLEOTIDE SEQUENCE [LARGE SCALE GENOMIC DNA]</scope>
    <source>
        <strain evidence="18">HyVt-489</strain>
    </source>
</reference>
<evidence type="ECO:0000259" key="17">
    <source>
        <dbReference type="PROSITE" id="PS51987"/>
    </source>
</evidence>
<keyword evidence="7 15" id="KW-0436">Ligase</keyword>
<dbReference type="GO" id="GO:0006542">
    <property type="term" value="P:glutamine biosynthetic process"/>
    <property type="evidence" value="ECO:0007669"/>
    <property type="project" value="InterPro"/>
</dbReference>
<keyword evidence="6" id="KW-0963">Cytoplasm</keyword>
<dbReference type="FunFam" id="3.30.590.10:FF:000011">
    <property type="entry name" value="Glutamine synthetase"/>
    <property type="match status" value="1"/>
</dbReference>
<dbReference type="Pfam" id="PF03951">
    <property type="entry name" value="Gln-synt_N"/>
    <property type="match status" value="1"/>
</dbReference>
<comment type="caution">
    <text evidence="18">The sequence shown here is derived from an EMBL/GenBank/DDBJ whole genome shotgun (WGS) entry which is preliminary data.</text>
</comment>
<evidence type="ECO:0000256" key="11">
    <source>
        <dbReference type="ARBA" id="ARBA00038740"/>
    </source>
</evidence>
<keyword evidence="10" id="KW-0535">Nitrogen fixation</keyword>
<comment type="function">
    <text evidence="2">Catalyzes the ATP-dependent biosynthesis of glutamine from glutamate and ammonia.</text>
</comment>
<evidence type="ECO:0000256" key="12">
    <source>
        <dbReference type="ARBA" id="ARBA00049436"/>
    </source>
</evidence>
<evidence type="ECO:0000256" key="3">
    <source>
        <dbReference type="ARBA" id="ARBA00004496"/>
    </source>
</evidence>
<dbReference type="GO" id="GO:0005737">
    <property type="term" value="C:cytoplasm"/>
    <property type="evidence" value="ECO:0007669"/>
    <property type="project" value="UniProtKB-SubCell"/>
</dbReference>
<dbReference type="InterPro" id="IPR027303">
    <property type="entry name" value="Gln_synth_gly_rich_site"/>
</dbReference>
<name>A0A7C3GC07_9PROT</name>
<evidence type="ECO:0000256" key="14">
    <source>
        <dbReference type="RuleBase" id="RU000384"/>
    </source>
</evidence>
<dbReference type="Gene3D" id="3.30.590.10">
    <property type="entry name" value="Glutamine synthetase/guanido kinase, catalytic domain"/>
    <property type="match status" value="1"/>
</dbReference>
<dbReference type="InterPro" id="IPR008147">
    <property type="entry name" value="Gln_synt_N"/>
</dbReference>
<organism evidence="18">
    <name type="scientific">Hellea balneolensis</name>
    <dbReference type="NCBI Taxonomy" id="287478"/>
    <lineage>
        <taxon>Bacteria</taxon>
        <taxon>Pseudomonadati</taxon>
        <taxon>Pseudomonadota</taxon>
        <taxon>Alphaproteobacteria</taxon>
        <taxon>Maricaulales</taxon>
        <taxon>Robiginitomaculaceae</taxon>
        <taxon>Hellea</taxon>
    </lineage>
</organism>
<dbReference type="PANTHER" id="PTHR20852:SF57">
    <property type="entry name" value="GLUTAMINE SYNTHETASE 2 CYTOPLASMIC"/>
    <property type="match status" value="1"/>
</dbReference>
<keyword evidence="8 15" id="KW-0547">Nucleotide-binding</keyword>
<comment type="subunit">
    <text evidence="11">Homooctamer and homotetramer.</text>
</comment>
<evidence type="ECO:0000256" key="8">
    <source>
        <dbReference type="ARBA" id="ARBA00022741"/>
    </source>
</evidence>
<dbReference type="InterPro" id="IPR014746">
    <property type="entry name" value="Gln_synth/guanido_kin_cat_dom"/>
</dbReference>
<dbReference type="PROSITE" id="PS00180">
    <property type="entry name" value="GLNA_1"/>
    <property type="match status" value="1"/>
</dbReference>
<evidence type="ECO:0000313" key="18">
    <source>
        <dbReference type="EMBL" id="HFB54816.1"/>
    </source>
</evidence>
<evidence type="ECO:0000256" key="9">
    <source>
        <dbReference type="ARBA" id="ARBA00022840"/>
    </source>
</evidence>
<keyword evidence="9 15" id="KW-0067">ATP-binding</keyword>
<dbReference type="Pfam" id="PF00120">
    <property type="entry name" value="Gln-synt_C"/>
    <property type="match status" value="1"/>
</dbReference>
<dbReference type="SMART" id="SM01230">
    <property type="entry name" value="Gln-synt_C"/>
    <property type="match status" value="1"/>
</dbReference>
<evidence type="ECO:0000256" key="13">
    <source>
        <dbReference type="PROSITE-ProRule" id="PRU01330"/>
    </source>
</evidence>
<comment type="cofactor">
    <cofactor evidence="1">
        <name>Mg(2+)</name>
        <dbReference type="ChEBI" id="CHEBI:18420"/>
    </cofactor>
</comment>
<proteinExistence type="inferred from homology"/>
<dbReference type="PANTHER" id="PTHR20852">
    <property type="entry name" value="GLUTAMINE SYNTHETASE"/>
    <property type="match status" value="1"/>
</dbReference>
<evidence type="ECO:0000256" key="1">
    <source>
        <dbReference type="ARBA" id="ARBA00001946"/>
    </source>
</evidence>
<dbReference type="PROSITE" id="PS51986">
    <property type="entry name" value="GS_BETA_GRASP"/>
    <property type="match status" value="1"/>
</dbReference>
<dbReference type="GO" id="GO:0005524">
    <property type="term" value="F:ATP binding"/>
    <property type="evidence" value="ECO:0007669"/>
    <property type="project" value="UniProtKB-KW"/>
</dbReference>
<dbReference type="Gene3D" id="3.10.20.70">
    <property type="entry name" value="Glutamine synthetase, N-terminal domain"/>
    <property type="match status" value="1"/>
</dbReference>
<feature type="domain" description="GS catalytic" evidence="17">
    <location>
        <begin position="95"/>
        <end position="370"/>
    </location>
</feature>
<dbReference type="EC" id="6.3.1.2" evidence="5 15"/>
<sequence>MSKFTMAEYIWLDGAVPTRFMRSKARTINVGSKPSIEDFPEWSFDGSSTNQADGHDSDCILKPVTFVTDPIRGEGNFLVFAEVFTPEDQPHESNSRAQLRAVLDAGAAQQDPWAGFEQEYTLFANRNPLGWPEHGFPAPQGPYYCGVGADEVYGREIVEHHARVCLEADLMYYGLNAEVMPGQWEFQIGFRGDPKESCDVLTIADHTWLARWLLYRVAEEYGVSVSTHNKPVRGDWNGAGMHTNFSTKDTRDPKKGREAINKAVEALAAKHQEHIVLYGHGLGRRLTGLHETCDINTFRAGAADRGASIRIPKPVDQKGYGYFEDRRPGANADPYLVAARLCTTVCGIDESVMRFSSWPREDKNLSVVTG</sequence>
<feature type="domain" description="GS beta-grasp" evidence="16">
    <location>
        <begin position="5"/>
        <end position="88"/>
    </location>
</feature>
<evidence type="ECO:0000256" key="4">
    <source>
        <dbReference type="ARBA" id="ARBA00009897"/>
    </source>
</evidence>
<dbReference type="PROSITE" id="PS51987">
    <property type="entry name" value="GS_CATALYTIC"/>
    <property type="match status" value="1"/>
</dbReference>
<accession>A0A7C3GC07</accession>
<gene>
    <name evidence="18" type="ORF">ENJ46_02740</name>
</gene>
<evidence type="ECO:0000256" key="7">
    <source>
        <dbReference type="ARBA" id="ARBA00022598"/>
    </source>
</evidence>
<dbReference type="SUPFAM" id="SSF54368">
    <property type="entry name" value="Glutamine synthetase, N-terminal domain"/>
    <property type="match status" value="1"/>
</dbReference>
<comment type="catalytic activity">
    <reaction evidence="12 15">
        <text>L-glutamate + NH4(+) + ATP = L-glutamine + ADP + phosphate + H(+)</text>
        <dbReference type="Rhea" id="RHEA:16169"/>
        <dbReference type="ChEBI" id="CHEBI:15378"/>
        <dbReference type="ChEBI" id="CHEBI:28938"/>
        <dbReference type="ChEBI" id="CHEBI:29985"/>
        <dbReference type="ChEBI" id="CHEBI:30616"/>
        <dbReference type="ChEBI" id="CHEBI:43474"/>
        <dbReference type="ChEBI" id="CHEBI:58359"/>
        <dbReference type="ChEBI" id="CHEBI:456216"/>
        <dbReference type="EC" id="6.3.1.2"/>
    </reaction>
</comment>
<dbReference type="InterPro" id="IPR050292">
    <property type="entry name" value="Glutamine_Synthetase"/>
</dbReference>
<evidence type="ECO:0000256" key="6">
    <source>
        <dbReference type="ARBA" id="ARBA00022490"/>
    </source>
</evidence>
<dbReference type="InterPro" id="IPR008146">
    <property type="entry name" value="Gln_synth_cat_dom"/>
</dbReference>
<protein>
    <recommendedName>
        <fullName evidence="5 15">Glutamine synthetase</fullName>
        <ecNumber evidence="5 15">6.3.1.2</ecNumber>
    </recommendedName>
</protein>
<evidence type="ECO:0000256" key="15">
    <source>
        <dbReference type="RuleBase" id="RU004356"/>
    </source>
</evidence>
<dbReference type="AlphaFoldDB" id="A0A7C3GC07"/>
<evidence type="ECO:0000256" key="5">
    <source>
        <dbReference type="ARBA" id="ARBA00012937"/>
    </source>
</evidence>
<dbReference type="GO" id="GO:0004356">
    <property type="term" value="F:glutamine synthetase activity"/>
    <property type="evidence" value="ECO:0007669"/>
    <property type="project" value="UniProtKB-EC"/>
</dbReference>